<proteinExistence type="predicted"/>
<organism evidence="1 2">
    <name type="scientific">Ottowia thiooxydans</name>
    <dbReference type="NCBI Taxonomy" id="219182"/>
    <lineage>
        <taxon>Bacteria</taxon>
        <taxon>Pseudomonadati</taxon>
        <taxon>Pseudomonadota</taxon>
        <taxon>Betaproteobacteria</taxon>
        <taxon>Burkholderiales</taxon>
        <taxon>Comamonadaceae</taxon>
        <taxon>Ottowia</taxon>
    </lineage>
</organism>
<comment type="caution">
    <text evidence="1">The sequence shown here is derived from an EMBL/GenBank/DDBJ whole genome shotgun (WGS) entry which is preliminary data.</text>
</comment>
<protein>
    <submittedName>
        <fullName evidence="1">Uncharacterized protein</fullName>
    </submittedName>
</protein>
<accession>A0ABV2QBT1</accession>
<dbReference type="RefSeq" id="WP_354445774.1">
    <property type="nucleotide sequence ID" value="NZ_JBEPSH010000007.1"/>
</dbReference>
<reference evidence="1 2" key="1">
    <citation type="submission" date="2024-06" db="EMBL/GenBank/DDBJ databases">
        <title>Sorghum-associated microbial communities from plants grown in Nebraska, USA.</title>
        <authorList>
            <person name="Schachtman D."/>
        </authorList>
    </citation>
    <scope>NUCLEOTIDE SEQUENCE [LARGE SCALE GENOMIC DNA]</scope>
    <source>
        <strain evidence="1 2">2709</strain>
    </source>
</reference>
<evidence type="ECO:0000313" key="2">
    <source>
        <dbReference type="Proteomes" id="UP001549320"/>
    </source>
</evidence>
<dbReference type="EMBL" id="JBEPSH010000007">
    <property type="protein sequence ID" value="MET4578483.1"/>
    <property type="molecule type" value="Genomic_DNA"/>
</dbReference>
<keyword evidence="2" id="KW-1185">Reference proteome</keyword>
<gene>
    <name evidence="1" type="ORF">ABIE13_003599</name>
</gene>
<name>A0ABV2QBT1_9BURK</name>
<dbReference type="Proteomes" id="UP001549320">
    <property type="component" value="Unassembled WGS sequence"/>
</dbReference>
<evidence type="ECO:0000313" key="1">
    <source>
        <dbReference type="EMBL" id="MET4578483.1"/>
    </source>
</evidence>
<sequence length="44" mass="4763">MKISSVVGFRKLWLPSLGEAAQALNRKLHLAPDMQASVRAQDGA</sequence>